<evidence type="ECO:0000259" key="5">
    <source>
        <dbReference type="PROSITE" id="PS50865"/>
    </source>
</evidence>
<dbReference type="Pfam" id="PF01753">
    <property type="entry name" value="zf-MYND"/>
    <property type="match status" value="1"/>
</dbReference>
<dbReference type="PROSITE" id="PS01360">
    <property type="entry name" value="ZF_MYND_1"/>
    <property type="match status" value="1"/>
</dbReference>
<dbReference type="STRING" id="946122.A0A0C2X867"/>
<organism evidence="6 7">
    <name type="scientific">Amanita muscaria (strain Koide BX008)</name>
    <dbReference type="NCBI Taxonomy" id="946122"/>
    <lineage>
        <taxon>Eukaryota</taxon>
        <taxon>Fungi</taxon>
        <taxon>Dikarya</taxon>
        <taxon>Basidiomycota</taxon>
        <taxon>Agaricomycotina</taxon>
        <taxon>Agaricomycetes</taxon>
        <taxon>Agaricomycetidae</taxon>
        <taxon>Agaricales</taxon>
        <taxon>Pluteineae</taxon>
        <taxon>Amanitaceae</taxon>
        <taxon>Amanita</taxon>
    </lineage>
</organism>
<keyword evidence="3" id="KW-0862">Zinc</keyword>
<dbReference type="Gene3D" id="6.10.140.2220">
    <property type="match status" value="1"/>
</dbReference>
<keyword evidence="2 4" id="KW-0863">Zinc-finger</keyword>
<dbReference type="Pfam" id="PF14737">
    <property type="entry name" value="DUF4470"/>
    <property type="match status" value="1"/>
</dbReference>
<dbReference type="InParanoid" id="A0A0C2X867"/>
<dbReference type="AlphaFoldDB" id="A0A0C2X867"/>
<dbReference type="PANTHER" id="PTHR10237">
    <property type="entry name" value="DEFORMED EPIDERMAL AUTOREGULATORY FACTOR 1 HOMOLOG SUPPRESSIN"/>
    <property type="match status" value="1"/>
</dbReference>
<dbReference type="InterPro" id="IPR027974">
    <property type="entry name" value="DUF4470"/>
</dbReference>
<dbReference type="PROSITE" id="PS50865">
    <property type="entry name" value="ZF_MYND_2"/>
    <property type="match status" value="1"/>
</dbReference>
<evidence type="ECO:0000256" key="4">
    <source>
        <dbReference type="PROSITE-ProRule" id="PRU00134"/>
    </source>
</evidence>
<dbReference type="GO" id="GO:0008270">
    <property type="term" value="F:zinc ion binding"/>
    <property type="evidence" value="ECO:0007669"/>
    <property type="project" value="UniProtKB-KW"/>
</dbReference>
<dbReference type="EMBL" id="KN818224">
    <property type="protein sequence ID" value="KIL70522.1"/>
    <property type="molecule type" value="Genomic_DNA"/>
</dbReference>
<dbReference type="PANTHER" id="PTHR10237:SF14">
    <property type="entry name" value="MYND-TYPE DOMAIN-CONTAINING PROTEIN"/>
    <property type="match status" value="1"/>
</dbReference>
<evidence type="ECO:0000313" key="6">
    <source>
        <dbReference type="EMBL" id="KIL70522.1"/>
    </source>
</evidence>
<name>A0A0C2X867_AMAMK</name>
<dbReference type="Proteomes" id="UP000054549">
    <property type="component" value="Unassembled WGS sequence"/>
</dbReference>
<keyword evidence="1" id="KW-0479">Metal-binding</keyword>
<dbReference type="InterPro" id="IPR024119">
    <property type="entry name" value="TF_DEAF-1"/>
</dbReference>
<evidence type="ECO:0000313" key="7">
    <source>
        <dbReference type="Proteomes" id="UP000054549"/>
    </source>
</evidence>
<reference evidence="6 7" key="1">
    <citation type="submission" date="2014-04" db="EMBL/GenBank/DDBJ databases">
        <title>Evolutionary Origins and Diversification of the Mycorrhizal Mutualists.</title>
        <authorList>
            <consortium name="DOE Joint Genome Institute"/>
            <consortium name="Mycorrhizal Genomics Consortium"/>
            <person name="Kohler A."/>
            <person name="Kuo A."/>
            <person name="Nagy L.G."/>
            <person name="Floudas D."/>
            <person name="Copeland A."/>
            <person name="Barry K.W."/>
            <person name="Cichocki N."/>
            <person name="Veneault-Fourrey C."/>
            <person name="LaButti K."/>
            <person name="Lindquist E.A."/>
            <person name="Lipzen A."/>
            <person name="Lundell T."/>
            <person name="Morin E."/>
            <person name="Murat C."/>
            <person name="Riley R."/>
            <person name="Ohm R."/>
            <person name="Sun H."/>
            <person name="Tunlid A."/>
            <person name="Henrissat B."/>
            <person name="Grigoriev I.V."/>
            <person name="Hibbett D.S."/>
            <person name="Martin F."/>
        </authorList>
    </citation>
    <scope>NUCLEOTIDE SEQUENCE [LARGE SCALE GENOMIC DNA]</scope>
    <source>
        <strain evidence="6 7">Koide BX008</strain>
    </source>
</reference>
<feature type="domain" description="MYND-type" evidence="5">
    <location>
        <begin position="1130"/>
        <end position="1169"/>
    </location>
</feature>
<accession>A0A0C2X867</accession>
<keyword evidence="7" id="KW-1185">Reference proteome</keyword>
<dbReference type="HOGENOM" id="CLU_007974_0_1_1"/>
<dbReference type="GO" id="GO:0005634">
    <property type="term" value="C:nucleus"/>
    <property type="evidence" value="ECO:0007669"/>
    <property type="project" value="TreeGrafter"/>
</dbReference>
<dbReference type="InterPro" id="IPR002893">
    <property type="entry name" value="Znf_MYND"/>
</dbReference>
<sequence length="1172" mass="131417">MAHTAAWPSKIFFYPIGNTPAVCFTSDLPPEQPANILLLGCGDVRNVLNTVYADLGAPTRNLDFTCCDLEPAVLARNVLLYTLVADFPEQNVEEHISRMWNLYYHFFIDKGTLDVLLRQCQRLVDVSTDIPVWNSSKYGSFIRFCDAHTLSSIRRHWVLYIETEKFSKNEKDSLRKRFLGDSREEAKHLNFGLACSAGPLWMELPKDLAMKHFQHYWGTGVVVEDAEDVAAAKLINPTFAYSVMGLGFELHYASDPLLSFHLAEALAPIKGTNPKKSVISTSLIKSAMSQFRGWCQALSARLRSVNSTFVVRFFVGDVLAFCRALHYCAITDDGNTGLYASSWSSVLIDLERGDYTGTSSFRAPLQFNVIDTSNLTDHVGLLNILPVCKPLMQRSPSSVLHTNSLHHRNESGSDFLKGLCGDVSILAIILDLIPISYASNFTTNSNMHEFASGMQTHERLSWRIGAMSDSQIVQIAPVIRQRLNFDEKQLATFFYGVYLKMFSDENPLLTFSTSEKKLPSPFNYVRFSFAYLLRVVKDQVHLDWESFVGHLYDMIGLDRNLVTGLNNIQDLLCALHMLGVYSFQTFSAGFNDSLQKEKVFHGWKDIPPVVSITFQVPRRKFECLENPDWLGTPILFCALTSNTKHNAFQNYQSFFGCVRADYRANPPSITIDEDIKGLRGSSPVVFTFYVPTWVLGVESSSLKVTIAVRPIPSVVAKLVPILGIKLEIFSAKITDRNYVHVTRERPGNLGEVQKIRKTSFTQPISSIASLGSDAIKLHLDSDGKKLVTLTNRATVGDAAAKVALTNNATVSVHQISSHAMSVTFGKHRYVIPYPFPVDSTNSKTRIARKSHYVEVELRISNPTQKFGMSLNPFPIIKHAGLLHLWNIHYIHLDQLPTLDLSREKRLDFIPPHVGMGYSDRERRLRETSMGGRLKESDVDVMTNVKETIHTLFVTICKQKSRVFGLADPDNGGTYTLIFVNDMRLDLAANAVVVDAVVLPLTENLVESLHIHIGNLHAAGIVTIKTCQDEVRVWKHLLPAFTERCRKWKHTLNCKYLTKGVPVSEEMEQSPLCECGSGKDLGPFIKNKDWKVFAPHSTRIAISPLFAVPFIDTIGKSWLEDAVEKADVNACARCDGAGKPKLLLCGACKTTKYCSAECQKEDWKSHKKQCKRS</sequence>
<gene>
    <name evidence="6" type="ORF">M378DRAFT_7337</name>
</gene>
<dbReference type="SUPFAM" id="SSF144232">
    <property type="entry name" value="HIT/MYND zinc finger-like"/>
    <property type="match status" value="1"/>
</dbReference>
<protein>
    <recommendedName>
        <fullName evidence="5">MYND-type domain-containing protein</fullName>
    </recommendedName>
</protein>
<dbReference type="GO" id="GO:0000981">
    <property type="term" value="F:DNA-binding transcription factor activity, RNA polymerase II-specific"/>
    <property type="evidence" value="ECO:0007669"/>
    <property type="project" value="TreeGrafter"/>
</dbReference>
<evidence type="ECO:0000256" key="1">
    <source>
        <dbReference type="ARBA" id="ARBA00022723"/>
    </source>
</evidence>
<evidence type="ECO:0000256" key="2">
    <source>
        <dbReference type="ARBA" id="ARBA00022771"/>
    </source>
</evidence>
<proteinExistence type="predicted"/>
<evidence type="ECO:0000256" key="3">
    <source>
        <dbReference type="ARBA" id="ARBA00022833"/>
    </source>
</evidence>
<dbReference type="OrthoDB" id="432970at2759"/>